<evidence type="ECO:0000313" key="2">
    <source>
        <dbReference type="Proteomes" id="UP000190042"/>
    </source>
</evidence>
<accession>A0A1T4YTN0</accession>
<name>A0A1T4YTN0_9BACL</name>
<gene>
    <name evidence="1" type="ORF">SAMN04244570_3573</name>
</gene>
<dbReference type="EMBL" id="FUYJ01000009">
    <property type="protein sequence ID" value="SKB05149.1"/>
    <property type="molecule type" value="Genomic_DNA"/>
</dbReference>
<reference evidence="2" key="1">
    <citation type="submission" date="2017-02" db="EMBL/GenBank/DDBJ databases">
        <authorList>
            <person name="Varghese N."/>
            <person name="Submissions S."/>
        </authorList>
    </citation>
    <scope>NUCLEOTIDE SEQUENCE [LARGE SCALE GENOMIC DNA]</scope>
    <source>
        <strain evidence="2">DSM 23966</strain>
    </source>
</reference>
<organism evidence="1 2">
    <name type="scientific">Sporosarcina newyorkensis</name>
    <dbReference type="NCBI Taxonomy" id="759851"/>
    <lineage>
        <taxon>Bacteria</taxon>
        <taxon>Bacillati</taxon>
        <taxon>Bacillota</taxon>
        <taxon>Bacilli</taxon>
        <taxon>Bacillales</taxon>
        <taxon>Caryophanaceae</taxon>
        <taxon>Sporosarcina</taxon>
    </lineage>
</organism>
<evidence type="ECO:0000313" key="1">
    <source>
        <dbReference type="EMBL" id="SKB05149.1"/>
    </source>
</evidence>
<dbReference type="AlphaFoldDB" id="A0A1T4YTN0"/>
<keyword evidence="2" id="KW-1185">Reference proteome</keyword>
<dbReference type="Proteomes" id="UP000190042">
    <property type="component" value="Unassembled WGS sequence"/>
</dbReference>
<sequence>MDTRNKYEKSIEHMNEMLPYVIQEWDVKAKFLKKKHDRLIAEGFTEEQALEIVKTRPIFE</sequence>
<protein>
    <submittedName>
        <fullName evidence="1">Uncharacterized protein</fullName>
    </submittedName>
</protein>
<proteinExistence type="predicted"/>